<gene>
    <name evidence="1" type="ORF">SAMN02910354_01436</name>
</gene>
<keyword evidence="2" id="KW-1185">Reference proteome</keyword>
<evidence type="ECO:0000313" key="2">
    <source>
        <dbReference type="Proteomes" id="UP000199588"/>
    </source>
</evidence>
<name>A0A1G5D2D0_9PAST</name>
<dbReference type="Pfam" id="PF04351">
    <property type="entry name" value="PilP"/>
    <property type="match status" value="1"/>
</dbReference>
<dbReference type="PIRSF" id="PIRSF007059">
    <property type="entry name" value="ComD"/>
    <property type="match status" value="1"/>
</dbReference>
<dbReference type="InterPro" id="IPR007446">
    <property type="entry name" value="PilP"/>
</dbReference>
<comment type="caution">
    <text evidence="1">The sequence shown here is derived from an EMBL/GenBank/DDBJ whole genome shotgun (WGS) entry which is preliminary data.</text>
</comment>
<organism evidence="1 2">
    <name type="scientific">Basfia succiniciproducens</name>
    <dbReference type="NCBI Taxonomy" id="653940"/>
    <lineage>
        <taxon>Bacteria</taxon>
        <taxon>Pseudomonadati</taxon>
        <taxon>Pseudomonadota</taxon>
        <taxon>Gammaproteobacteria</taxon>
        <taxon>Pasteurellales</taxon>
        <taxon>Pasteurellaceae</taxon>
        <taxon>Basfia</taxon>
    </lineage>
</organism>
<proteinExistence type="predicted"/>
<sequence length="136" mass="16023">MRIKILFKLFFIIVSVIRLLTFQSWAESDPFDKTKRNLSQNTDMLVEKTNQCHQSAAVWAENTEFKQLKIVGVLQYEQERKVFLMDAEQHIFTAGQGDFLAKERMQLQAINTREVDFMVWNNPQDCGRGELMKIKF</sequence>
<dbReference type="EMBL" id="FMUQ01000010">
    <property type="protein sequence ID" value="SCY08804.1"/>
    <property type="molecule type" value="Genomic_DNA"/>
</dbReference>
<dbReference type="RefSeq" id="WP_090655608.1">
    <property type="nucleotide sequence ID" value="NZ_CP015031.1"/>
</dbReference>
<dbReference type="Proteomes" id="UP000199588">
    <property type="component" value="Unassembled WGS sequence"/>
</dbReference>
<protein>
    <submittedName>
        <fullName evidence="1">Pilus assembly protein, PilP</fullName>
    </submittedName>
</protein>
<dbReference type="InterPro" id="IPR016506">
    <property type="entry name" value="ComD_Pasteurellaceae"/>
</dbReference>
<evidence type="ECO:0000313" key="1">
    <source>
        <dbReference type="EMBL" id="SCY08804.1"/>
    </source>
</evidence>
<accession>A0A1G5D2D0</accession>
<reference evidence="1 2" key="1">
    <citation type="submission" date="2016-10" db="EMBL/GenBank/DDBJ databases">
        <authorList>
            <person name="Varghese N."/>
            <person name="Submissions S."/>
        </authorList>
    </citation>
    <scope>NUCLEOTIDE SEQUENCE [LARGE SCALE GENOMIC DNA]</scope>
    <source>
        <strain evidence="1 2">DSM 22022</strain>
    </source>
</reference>
<dbReference type="Gene3D" id="2.30.30.830">
    <property type="match status" value="1"/>
</dbReference>